<evidence type="ECO:0008006" key="4">
    <source>
        <dbReference type="Google" id="ProtNLM"/>
    </source>
</evidence>
<feature type="signal peptide" evidence="1">
    <location>
        <begin position="1"/>
        <end position="21"/>
    </location>
</feature>
<keyword evidence="3" id="KW-1185">Reference proteome</keyword>
<sequence length="239" mass="24272" precursor="true">MKSKLHFLLFTLALFAGLHRAAAQGTAFTYQGRLNTGANPATGIYDLAFTLYNNPSSSVGAVTSTITNAATAVSNGLFTVTLDFGSGIFTGAKLWLDVGVRTNGPGAFTGLVPRQPITPAPYAIFANTTSNLTGTLPASQLAGTVPLAQLPGSVVTNNATGLSLTGSFTGNGSGLSNVITSLSPSTTISNTATNPVSVIAGMNETFATNLTLTIANGASAEPLNGNPRFFVPANKTLVV</sequence>
<evidence type="ECO:0000313" key="3">
    <source>
        <dbReference type="Proteomes" id="UP000003688"/>
    </source>
</evidence>
<dbReference type="EMBL" id="ABOX02000093">
    <property type="protein sequence ID" value="EEF57016.1"/>
    <property type="molecule type" value="Genomic_DNA"/>
</dbReference>
<evidence type="ECO:0000313" key="2">
    <source>
        <dbReference type="EMBL" id="EEF57016.1"/>
    </source>
</evidence>
<dbReference type="AlphaFoldDB" id="B9XT26"/>
<proteinExistence type="predicted"/>
<evidence type="ECO:0000256" key="1">
    <source>
        <dbReference type="SAM" id="SignalP"/>
    </source>
</evidence>
<name>B9XT26_PEDPL</name>
<gene>
    <name evidence="2" type="ORF">Cflav_PD0045</name>
</gene>
<organism evidence="2 3">
    <name type="scientific">Pedosphaera parvula (strain Ellin514)</name>
    <dbReference type="NCBI Taxonomy" id="320771"/>
    <lineage>
        <taxon>Bacteria</taxon>
        <taxon>Pseudomonadati</taxon>
        <taxon>Verrucomicrobiota</taxon>
        <taxon>Pedosphaerae</taxon>
        <taxon>Pedosphaerales</taxon>
        <taxon>Pedosphaeraceae</taxon>
        <taxon>Pedosphaera</taxon>
    </lineage>
</organism>
<comment type="caution">
    <text evidence="2">The sequence shown here is derived from an EMBL/GenBank/DDBJ whole genome shotgun (WGS) entry which is preliminary data.</text>
</comment>
<dbReference type="Proteomes" id="UP000003688">
    <property type="component" value="Unassembled WGS sequence"/>
</dbReference>
<protein>
    <recommendedName>
        <fullName evidence="4">CHRD domain-containing protein</fullName>
    </recommendedName>
</protein>
<feature type="non-terminal residue" evidence="2">
    <location>
        <position position="239"/>
    </location>
</feature>
<keyword evidence="1" id="KW-0732">Signal</keyword>
<feature type="chain" id="PRO_5002893220" description="CHRD domain-containing protein" evidence="1">
    <location>
        <begin position="22"/>
        <end position="239"/>
    </location>
</feature>
<accession>B9XT26</accession>
<reference evidence="2 3" key="1">
    <citation type="journal article" date="2011" name="J. Bacteriol.">
        <title>Genome sequence of 'Pedosphaera parvula' Ellin514, an aerobic Verrucomicrobial isolate from pasture soil.</title>
        <authorList>
            <person name="Kant R."/>
            <person name="van Passel M.W."/>
            <person name="Sangwan P."/>
            <person name="Palva A."/>
            <person name="Lucas S."/>
            <person name="Copeland A."/>
            <person name="Lapidus A."/>
            <person name="Glavina Del Rio T."/>
            <person name="Dalin E."/>
            <person name="Tice H."/>
            <person name="Bruce D."/>
            <person name="Goodwin L."/>
            <person name="Pitluck S."/>
            <person name="Chertkov O."/>
            <person name="Larimer F.W."/>
            <person name="Land M.L."/>
            <person name="Hauser L."/>
            <person name="Brettin T.S."/>
            <person name="Detter J.C."/>
            <person name="Han S."/>
            <person name="de Vos W.M."/>
            <person name="Janssen P.H."/>
            <person name="Smidt H."/>
        </authorList>
    </citation>
    <scope>NUCLEOTIDE SEQUENCE [LARGE SCALE GENOMIC DNA]</scope>
    <source>
        <strain evidence="2 3">Ellin514</strain>
    </source>
</reference>